<evidence type="ECO:0000256" key="2">
    <source>
        <dbReference type="ARBA" id="ARBA00022771"/>
    </source>
</evidence>
<keyword evidence="2 4" id="KW-0863">Zinc-finger</keyword>
<organism evidence="7 8">
    <name type="scientific">Aureococcus anophagefferens</name>
    <name type="common">Harmful bloom alga</name>
    <dbReference type="NCBI Taxonomy" id="44056"/>
    <lineage>
        <taxon>Eukaryota</taxon>
        <taxon>Sar</taxon>
        <taxon>Stramenopiles</taxon>
        <taxon>Ochrophyta</taxon>
        <taxon>Pelagophyceae</taxon>
        <taxon>Pelagomonadales</taxon>
        <taxon>Pelagomonadaceae</taxon>
        <taxon>Aureococcus</taxon>
    </lineage>
</organism>
<reference evidence="7 8" key="1">
    <citation type="submission" date="2024-03" db="EMBL/GenBank/DDBJ databases">
        <title>Aureococcus anophagefferens CCMP1851 and Kratosvirus quantuckense: Draft genome of a second virus-susceptible host strain in the model system.</title>
        <authorList>
            <person name="Chase E."/>
            <person name="Truchon A.R."/>
            <person name="Schepens W."/>
            <person name="Wilhelm S.W."/>
        </authorList>
    </citation>
    <scope>NUCLEOTIDE SEQUENCE [LARGE SCALE GENOMIC DNA]</scope>
    <source>
        <strain evidence="7 8">CCMP1851</strain>
    </source>
</reference>
<dbReference type="InterPro" id="IPR001876">
    <property type="entry name" value="Znf_RanBP2"/>
</dbReference>
<evidence type="ECO:0000313" key="7">
    <source>
        <dbReference type="EMBL" id="KAK7253289.1"/>
    </source>
</evidence>
<feature type="compositionally biased region" description="Basic and acidic residues" evidence="5">
    <location>
        <begin position="70"/>
        <end position="91"/>
    </location>
</feature>
<keyword evidence="8" id="KW-1185">Reference proteome</keyword>
<feature type="domain" description="RanBP2-type" evidence="6">
    <location>
        <begin position="110"/>
        <end position="139"/>
    </location>
</feature>
<dbReference type="EMBL" id="JBBJCI010000035">
    <property type="protein sequence ID" value="KAK7253289.1"/>
    <property type="molecule type" value="Genomic_DNA"/>
</dbReference>
<sequence length="266" mass="28852">MGDDSRERKTLRDPSSSWIERMRETPNLSRNSVLIEPLEGGPPPPPPGKGKGKGKGAFSPRDYGRGGGGDYRDRDRDRDRSPRLLGRDRGGRRGGRRRGGAAARRGGPGRDGDWPCPNCSNVNFARRDECNRCGECKPMSAGGGGKGGGDHRDRGQGGPKGRRPEPGDWNCAACGNLNWKKRLMCNKCGVSKPDGAGGDREGRAGGYNERQSDRDYAKPQVEEDGFGRKKKSKKDRATREAEALARLEAGESGESGGAKRRRYGEL</sequence>
<dbReference type="Gene3D" id="4.10.1060.10">
    <property type="entry name" value="Zinc finger, RanBP2-type"/>
    <property type="match status" value="2"/>
</dbReference>
<dbReference type="PANTHER" id="PTHR12999">
    <property type="entry name" value="ZINC FINGER RAN-BINDING DOMAIN-CONTAINING PROTEIN 2 ZRANB2-RELATED"/>
    <property type="match status" value="1"/>
</dbReference>
<evidence type="ECO:0000256" key="4">
    <source>
        <dbReference type="PROSITE-ProRule" id="PRU00322"/>
    </source>
</evidence>
<dbReference type="InterPro" id="IPR036443">
    <property type="entry name" value="Znf_RanBP2_sf"/>
</dbReference>
<name>A0ABR1GBC0_AURAN</name>
<evidence type="ECO:0000259" key="6">
    <source>
        <dbReference type="PROSITE" id="PS50199"/>
    </source>
</evidence>
<keyword evidence="1" id="KW-0479">Metal-binding</keyword>
<evidence type="ECO:0000256" key="1">
    <source>
        <dbReference type="ARBA" id="ARBA00022723"/>
    </source>
</evidence>
<dbReference type="SMART" id="SM00547">
    <property type="entry name" value="ZnF_RBZ"/>
    <property type="match status" value="2"/>
</dbReference>
<feature type="region of interest" description="Disordered" evidence="5">
    <location>
        <begin position="139"/>
        <end position="170"/>
    </location>
</feature>
<dbReference type="Proteomes" id="UP001363151">
    <property type="component" value="Unassembled WGS sequence"/>
</dbReference>
<dbReference type="PROSITE" id="PS01358">
    <property type="entry name" value="ZF_RANBP2_1"/>
    <property type="match status" value="2"/>
</dbReference>
<comment type="caution">
    <text evidence="7">The sequence shown here is derived from an EMBL/GenBank/DDBJ whole genome shotgun (WGS) entry which is preliminary data.</text>
</comment>
<protein>
    <submittedName>
        <fullName evidence="7">RNA binding protein</fullName>
    </submittedName>
</protein>
<dbReference type="PANTHER" id="PTHR12999:SF7">
    <property type="entry name" value="TRANSCRIPTION INITIATION FACTOR TFIID SUBUNIT 15B"/>
    <property type="match status" value="1"/>
</dbReference>
<feature type="compositionally biased region" description="Basic and acidic residues" evidence="5">
    <location>
        <begin position="210"/>
        <end position="227"/>
    </location>
</feature>
<evidence type="ECO:0000256" key="3">
    <source>
        <dbReference type="ARBA" id="ARBA00022833"/>
    </source>
</evidence>
<dbReference type="Pfam" id="PF00641">
    <property type="entry name" value="Zn_ribbon_RanBP"/>
    <property type="match status" value="1"/>
</dbReference>
<feature type="compositionally biased region" description="Basic and acidic residues" evidence="5">
    <location>
        <begin position="1"/>
        <end position="12"/>
    </location>
</feature>
<dbReference type="SUPFAM" id="SSF90209">
    <property type="entry name" value="Ran binding protein zinc finger-like"/>
    <property type="match status" value="2"/>
</dbReference>
<evidence type="ECO:0000256" key="5">
    <source>
        <dbReference type="SAM" id="MobiDB-lite"/>
    </source>
</evidence>
<feature type="region of interest" description="Disordered" evidence="5">
    <location>
        <begin position="1"/>
        <end position="118"/>
    </location>
</feature>
<keyword evidence="3" id="KW-0862">Zinc</keyword>
<feature type="compositionally biased region" description="Basic and acidic residues" evidence="5">
    <location>
        <begin position="235"/>
        <end position="249"/>
    </location>
</feature>
<accession>A0ABR1GBC0</accession>
<gene>
    <name evidence="7" type="ORF">SO694_00001266</name>
</gene>
<feature type="region of interest" description="Disordered" evidence="5">
    <location>
        <begin position="190"/>
        <end position="266"/>
    </location>
</feature>
<proteinExistence type="predicted"/>
<dbReference type="PROSITE" id="PS50199">
    <property type="entry name" value="ZF_RANBP2_2"/>
    <property type="match status" value="2"/>
</dbReference>
<feature type="domain" description="RanBP2-type" evidence="6">
    <location>
        <begin position="165"/>
        <end position="194"/>
    </location>
</feature>
<evidence type="ECO:0000313" key="8">
    <source>
        <dbReference type="Proteomes" id="UP001363151"/>
    </source>
</evidence>